<dbReference type="InterPro" id="IPR023214">
    <property type="entry name" value="HAD_sf"/>
</dbReference>
<name>M1PBI5_DESSD</name>
<dbReference type="InterPro" id="IPR006379">
    <property type="entry name" value="HAD-SF_hydro_IIB"/>
</dbReference>
<evidence type="ECO:0000313" key="3">
    <source>
        <dbReference type="EMBL" id="AGF77130.1"/>
    </source>
</evidence>
<organism evidence="3 4">
    <name type="scientific">Desulfocapsa sulfexigens (strain DSM 10523 / SB164P1)</name>
    <dbReference type="NCBI Taxonomy" id="1167006"/>
    <lineage>
        <taxon>Bacteria</taxon>
        <taxon>Pseudomonadati</taxon>
        <taxon>Thermodesulfobacteriota</taxon>
        <taxon>Desulfobulbia</taxon>
        <taxon>Desulfobulbales</taxon>
        <taxon>Desulfocapsaceae</taxon>
        <taxon>Desulfocapsa</taxon>
    </lineage>
</organism>
<dbReference type="SUPFAM" id="SSF56784">
    <property type="entry name" value="HAD-like"/>
    <property type="match status" value="1"/>
</dbReference>
<dbReference type="NCBIfam" id="TIGR01484">
    <property type="entry name" value="HAD-SF-IIB"/>
    <property type="match status" value="1"/>
</dbReference>
<dbReference type="Proteomes" id="UP000011721">
    <property type="component" value="Chromosome"/>
</dbReference>
<dbReference type="STRING" id="1167006.UWK_00549"/>
<dbReference type="Gene3D" id="3.40.50.1000">
    <property type="entry name" value="HAD superfamily/HAD-like"/>
    <property type="match status" value="1"/>
</dbReference>
<dbReference type="InterPro" id="IPR036412">
    <property type="entry name" value="HAD-like_sf"/>
</dbReference>
<dbReference type="RefSeq" id="WP_015402828.1">
    <property type="nucleotide sequence ID" value="NC_020304.1"/>
</dbReference>
<keyword evidence="4" id="KW-1185">Reference proteome</keyword>
<sequence>MRLLVCTDLDRTLLPNGFDPESPDARTWFHRLAALPGITLAYVTGRDQKLVREAINEYTLPMPDFVLGDVGSSIYVCKQHEWHPMSDWQAHIAQDWGGFTHSDIAAFLKGNPEIQLQEESKQNTYKVSYYAPIDTNHKTLLPKLQSQLQEHHIDASLIWSLDEPAGKGLLDILPARATKRHAIEFLMEKHGYGFDNTVFSGDSGNDLPVLISPIHSVLVHNASTDVKREGQRMAKAAGTEKALYLAHGGFKGMNGNYAAGILEGVAHYHPEIKTLLESD</sequence>
<evidence type="ECO:0000313" key="4">
    <source>
        <dbReference type="Proteomes" id="UP000011721"/>
    </source>
</evidence>
<evidence type="ECO:0000259" key="2">
    <source>
        <dbReference type="Pfam" id="PF05116"/>
    </source>
</evidence>
<dbReference type="SFLD" id="SFLDS00003">
    <property type="entry name" value="Haloacid_Dehalogenase"/>
    <property type="match status" value="1"/>
</dbReference>
<dbReference type="eggNOG" id="COG0561">
    <property type="taxonomic scope" value="Bacteria"/>
</dbReference>
<dbReference type="InterPro" id="IPR006380">
    <property type="entry name" value="SPP-like_dom"/>
</dbReference>
<proteinExistence type="predicted"/>
<dbReference type="SFLD" id="SFLDG01140">
    <property type="entry name" value="C2.B:_Phosphomannomutase_and_P"/>
    <property type="match status" value="1"/>
</dbReference>
<reference evidence="4" key="1">
    <citation type="journal article" date="2013" name="Stand. Genomic Sci.">
        <title>Complete genome sequence of Desulfocapsa sulfexigens, a marine deltaproteobacterium specialized in disproportionating inorganic sulfur compounds.</title>
        <authorList>
            <person name="Finster K.W."/>
            <person name="Kjeldsen K.U."/>
            <person name="Kube M."/>
            <person name="Reinhardt R."/>
            <person name="Mussmann M."/>
            <person name="Amann R."/>
            <person name="Schreiber L."/>
        </authorList>
    </citation>
    <scope>NUCLEOTIDE SEQUENCE [LARGE SCALE GENOMIC DNA]</scope>
    <source>
        <strain evidence="4">DSM 10523 / SB164P1</strain>
    </source>
</reference>
<dbReference type="PANTHER" id="PTHR46521:SF4">
    <property type="entry name" value="SUCROSE-PHOSPHATASE 2-RELATED"/>
    <property type="match status" value="1"/>
</dbReference>
<dbReference type="Pfam" id="PF05116">
    <property type="entry name" value="S6PP"/>
    <property type="match status" value="1"/>
</dbReference>
<dbReference type="SFLD" id="SFLDG01141">
    <property type="entry name" value="C2.B.1:_Sucrose_Phosphatase_Li"/>
    <property type="match status" value="1"/>
</dbReference>
<dbReference type="KEGG" id="dsf:UWK_00549"/>
<dbReference type="GO" id="GO:0016791">
    <property type="term" value="F:phosphatase activity"/>
    <property type="evidence" value="ECO:0007669"/>
    <property type="project" value="UniProtKB-ARBA"/>
</dbReference>
<feature type="domain" description="Sucrose phosphatase-like" evidence="2">
    <location>
        <begin position="2"/>
        <end position="269"/>
    </location>
</feature>
<gene>
    <name evidence="3" type="ordered locus">UWK_00549</name>
</gene>
<evidence type="ECO:0000256" key="1">
    <source>
        <dbReference type="ARBA" id="ARBA00022801"/>
    </source>
</evidence>
<dbReference type="EMBL" id="CP003985">
    <property type="protein sequence ID" value="AGF77130.1"/>
    <property type="molecule type" value="Genomic_DNA"/>
</dbReference>
<dbReference type="PATRIC" id="fig|1167006.5.peg.629"/>
<dbReference type="InterPro" id="IPR051518">
    <property type="entry name" value="Sucrose_Phosphatase"/>
</dbReference>
<protein>
    <submittedName>
        <fullName evidence="3">HAD-superfamily hydrolase, subfamily IIB</fullName>
    </submittedName>
</protein>
<dbReference type="PANTHER" id="PTHR46521">
    <property type="entry name" value="SUCROSE-PHOSPHATASE 2-RELATED"/>
    <property type="match status" value="1"/>
</dbReference>
<accession>M1PBI5</accession>
<dbReference type="AlphaFoldDB" id="M1PBI5"/>
<dbReference type="Gene3D" id="3.90.1070.10">
    <property type="match status" value="1"/>
</dbReference>
<keyword evidence="1 3" id="KW-0378">Hydrolase</keyword>
<dbReference type="HOGENOM" id="CLU_030534_2_0_7"/>